<reference evidence="9" key="1">
    <citation type="journal article" date="2019" name="Int. J. Syst. Evol. Microbiol.">
        <title>The Global Catalogue of Microorganisms (GCM) 10K type strain sequencing project: providing services to taxonomists for standard genome sequencing and annotation.</title>
        <authorList>
            <consortium name="The Broad Institute Genomics Platform"/>
            <consortium name="The Broad Institute Genome Sequencing Center for Infectious Disease"/>
            <person name="Wu L."/>
            <person name="Ma J."/>
        </authorList>
    </citation>
    <scope>NUCLEOTIDE SEQUENCE [LARGE SCALE GENOMIC DNA]</scope>
    <source>
        <strain evidence="9">CCM 8896</strain>
    </source>
</reference>
<evidence type="ECO:0000256" key="3">
    <source>
        <dbReference type="ARBA" id="ARBA00022692"/>
    </source>
</evidence>
<dbReference type="InterPro" id="IPR051449">
    <property type="entry name" value="ABC-2_transporter_component"/>
</dbReference>
<proteinExistence type="predicted"/>
<gene>
    <name evidence="8" type="ORF">ACFQ5M_09645</name>
</gene>
<keyword evidence="2" id="KW-1003">Cell membrane</keyword>
<evidence type="ECO:0000256" key="4">
    <source>
        <dbReference type="ARBA" id="ARBA00022989"/>
    </source>
</evidence>
<comment type="caution">
    <text evidence="8">The sequence shown here is derived from an EMBL/GenBank/DDBJ whole genome shotgun (WGS) entry which is preliminary data.</text>
</comment>
<feature type="transmembrane region" description="Helical" evidence="6">
    <location>
        <begin position="175"/>
        <end position="198"/>
    </location>
</feature>
<keyword evidence="9" id="KW-1185">Reference proteome</keyword>
<dbReference type="PANTHER" id="PTHR30294:SF29">
    <property type="entry name" value="MULTIDRUG ABC TRANSPORTER PERMEASE YBHS-RELATED"/>
    <property type="match status" value="1"/>
</dbReference>
<name>A0ABW4J8S5_9LACO</name>
<dbReference type="PANTHER" id="PTHR30294">
    <property type="entry name" value="MEMBRANE COMPONENT OF ABC TRANSPORTER YHHJ-RELATED"/>
    <property type="match status" value="1"/>
</dbReference>
<keyword evidence="5 6" id="KW-0472">Membrane</keyword>
<comment type="subcellular location">
    <subcellularLocation>
        <location evidence="1">Cell membrane</location>
        <topology evidence="1">Multi-pass membrane protein</topology>
    </subcellularLocation>
</comment>
<feature type="transmembrane region" description="Helical" evidence="6">
    <location>
        <begin position="219"/>
        <end position="240"/>
    </location>
</feature>
<protein>
    <submittedName>
        <fullName evidence="8">ABC transporter permease</fullName>
    </submittedName>
</protein>
<dbReference type="InterPro" id="IPR013525">
    <property type="entry name" value="ABC2_TM"/>
</dbReference>
<keyword evidence="4 6" id="KW-1133">Transmembrane helix</keyword>
<evidence type="ECO:0000256" key="1">
    <source>
        <dbReference type="ARBA" id="ARBA00004651"/>
    </source>
</evidence>
<evidence type="ECO:0000256" key="2">
    <source>
        <dbReference type="ARBA" id="ARBA00022475"/>
    </source>
</evidence>
<evidence type="ECO:0000259" key="7">
    <source>
        <dbReference type="Pfam" id="PF12698"/>
    </source>
</evidence>
<dbReference type="EMBL" id="JBHTOP010000026">
    <property type="protein sequence ID" value="MFD1672360.1"/>
    <property type="molecule type" value="Genomic_DNA"/>
</dbReference>
<sequence>MHKLWIVTRETYTRQVKSWSFLMLVLMPFIMIGLSLGIGYISYSANSGSDTKIAIISDEPALRQQLIAQNKDDIQKNVTTVKQAKAKLAKDDLSGYVVLSVKQQQIQATFHGKSAMNSGLKAKITAYLTQAQSQANLATAQLSPAQIAALQKQPVFKEKLQHDQGEAKLAKTVSFWILVFMVYMILITYASITAQEIASEKGTKIMEIIFSSTSAAKYFVGKILGVLLVILTQVAVYALGGWGGYLYAQRIHGVSEFLADNQTLVNDVLHNLLSVNLIFLLLGVVIYTVLSAFSGALVAKAEDASKAAQPATMLTMVAFFATFPFQNNADQLLPKILSYVPFFSSYFMPIRIINEQASPIEITISLLILVITILLAMFYIGRIYEGLMLQTDDSSFWKRMKRGLAYSKK</sequence>
<dbReference type="Pfam" id="PF12698">
    <property type="entry name" value="ABC2_membrane_3"/>
    <property type="match status" value="1"/>
</dbReference>
<evidence type="ECO:0000313" key="9">
    <source>
        <dbReference type="Proteomes" id="UP001597267"/>
    </source>
</evidence>
<dbReference type="RefSeq" id="WP_125712296.1">
    <property type="nucleotide sequence ID" value="NZ_JBHTOP010000026.1"/>
</dbReference>
<organism evidence="8 9">
    <name type="scientific">Agrilactobacillus yilanensis</name>
    <dbReference type="NCBI Taxonomy" id="2485997"/>
    <lineage>
        <taxon>Bacteria</taxon>
        <taxon>Bacillati</taxon>
        <taxon>Bacillota</taxon>
        <taxon>Bacilli</taxon>
        <taxon>Lactobacillales</taxon>
        <taxon>Lactobacillaceae</taxon>
        <taxon>Agrilactobacillus</taxon>
    </lineage>
</organism>
<feature type="domain" description="ABC-2 type transporter transmembrane" evidence="7">
    <location>
        <begin position="19"/>
        <end position="376"/>
    </location>
</feature>
<dbReference type="Proteomes" id="UP001597267">
    <property type="component" value="Unassembled WGS sequence"/>
</dbReference>
<feature type="transmembrane region" description="Helical" evidence="6">
    <location>
        <begin position="362"/>
        <end position="380"/>
    </location>
</feature>
<feature type="transmembrane region" description="Helical" evidence="6">
    <location>
        <begin position="277"/>
        <end position="298"/>
    </location>
</feature>
<evidence type="ECO:0000313" key="8">
    <source>
        <dbReference type="EMBL" id="MFD1672360.1"/>
    </source>
</evidence>
<evidence type="ECO:0000256" key="5">
    <source>
        <dbReference type="ARBA" id="ARBA00023136"/>
    </source>
</evidence>
<evidence type="ECO:0000256" key="6">
    <source>
        <dbReference type="SAM" id="Phobius"/>
    </source>
</evidence>
<keyword evidence="3 6" id="KW-0812">Transmembrane</keyword>
<accession>A0ABW4J8S5</accession>
<feature type="transmembrane region" description="Helical" evidence="6">
    <location>
        <begin position="21"/>
        <end position="43"/>
    </location>
</feature>